<dbReference type="RefSeq" id="WP_306070403.1">
    <property type="nucleotide sequence ID" value="NZ_CP120988.1"/>
</dbReference>
<gene>
    <name evidence="1" type="ORF">P8A19_24815</name>
</gene>
<reference evidence="1 2" key="1">
    <citation type="submission" date="2023-03" db="EMBL/GenBank/DDBJ databases">
        <title>Isolation and description of six Streptomyces strains from soil environments, able to metabolize different microbial glucans.</title>
        <authorList>
            <person name="Widen T."/>
            <person name="Larsbrink J."/>
        </authorList>
    </citation>
    <scope>NUCLEOTIDE SEQUENCE [LARGE SCALE GENOMIC DNA]</scope>
    <source>
        <strain evidence="1 2">Alt2</strain>
    </source>
</reference>
<evidence type="ECO:0000313" key="1">
    <source>
        <dbReference type="EMBL" id="WLQ58451.1"/>
    </source>
</evidence>
<protein>
    <submittedName>
        <fullName evidence="1">Uncharacterized protein</fullName>
    </submittedName>
</protein>
<accession>A0ABY9IVB7</accession>
<dbReference type="Proteomes" id="UP001235744">
    <property type="component" value="Chromosome"/>
</dbReference>
<dbReference type="EMBL" id="CP120988">
    <property type="protein sequence ID" value="WLQ58451.1"/>
    <property type="molecule type" value="Genomic_DNA"/>
</dbReference>
<sequence length="67" mass="7261">MAVRLTLVSGERTGMVSLWESGAASLLFIDTGTEHTWQDDLVLTSEHDLPRILAPLVKLVEAAADGR</sequence>
<keyword evidence="2" id="KW-1185">Reference proteome</keyword>
<evidence type="ECO:0000313" key="2">
    <source>
        <dbReference type="Proteomes" id="UP001235744"/>
    </source>
</evidence>
<proteinExistence type="predicted"/>
<name>A0ABY9IVB7_9ACTN</name>
<organism evidence="1 2">
    <name type="scientific">Streptomyces poriferorum</name>
    <dbReference type="NCBI Taxonomy" id="2798799"/>
    <lineage>
        <taxon>Bacteria</taxon>
        <taxon>Bacillati</taxon>
        <taxon>Actinomycetota</taxon>
        <taxon>Actinomycetes</taxon>
        <taxon>Kitasatosporales</taxon>
        <taxon>Streptomycetaceae</taxon>
        <taxon>Streptomyces</taxon>
    </lineage>
</organism>